<sequence>MFFLISCILNLIAATTCSIVFDRANQNAIYIKDYCPKMEHCPEGTHVLCMYHDAVNVMGPRCNNGQNITMTEQFKDMLLDMINEIRSSAAKGNEVGKDGQLLPRAYGMHRLEWDMELATFAQIWANQCTLNHDLCRATKKFPNPGQVAGIIRFTYPGWEILNDPVPDRARRTEEDHNVSQASVLYALNKTIKNSYDRKDLVTRDMILHYPDMVAEKELFKARVYLTMIHGFSTHIGCGISSYIAYHGFISAPVIFNAVELVCNFSGQPEEGKKVFETEPLPGGTMTCGCPPGFDEDSDCLCVKSERRISVTGNEKTCNLGDGRCEPAVVLLPIITVEDAPPEKLFHAGSGNITGIRRDNSFEIFNIVHPQANYFYSTVKPAFLVQSSSVIASPPRINMSPARMNMSPARMNMSPARMNMSPARMNMSPARMNMSPPRIDLPQSRLNMASSQLNKRIGAMDNNRFKGVRKRYFNKKAVIPGKSYQAGVSPERRAGHVQQNRISPFVKKESIFTRATKFQLPAQNSDRRAISTNNSQRWKPNAIKKDVTPRKDFSKVQGLMSAYLNKKFGDNAIKPVSFIVTTAKYEKHVENLLASVVPRHQKFGIQNFNGTSLFKKFDIKNSNEETDTKLLSLLDNLEQEVRHIDLKKNVKEMFDAKIRQIYGNVLGDPDLLNNTPMEVVDELLAKIERKTNSPLYGEGDHRNIDTPIRNFESGRPLKRSQNSIVQYEKPNYEHYRSKYSIFNKNDRDTSYGMDPGKDETQRDVKTDNSFKENSYYNNYANGQDKYKNLERMKTRNYYLNDEEDPLGTDRRKFYQEKLDKLERRLQNVRGGYRRQNEIKDNSRLVRPVLNPRKDLEQRPVNHPQNFYLPDRAKFLHGF</sequence>
<keyword evidence="2" id="KW-1185">Reference proteome</keyword>
<comment type="caution">
    <text evidence="1">The sequence shown here is derived from an EMBL/GenBank/DDBJ whole genome shotgun (WGS) entry which is preliminary data.</text>
</comment>
<dbReference type="Proteomes" id="UP001064048">
    <property type="component" value="Chromosome 25"/>
</dbReference>
<dbReference type="EMBL" id="CM046125">
    <property type="protein sequence ID" value="KAI8423247.1"/>
    <property type="molecule type" value="Genomic_DNA"/>
</dbReference>
<evidence type="ECO:0000313" key="1">
    <source>
        <dbReference type="EMBL" id="KAI8423247.1"/>
    </source>
</evidence>
<name>A0ACC0JGM8_CHOFU</name>
<organism evidence="1 2">
    <name type="scientific">Choristoneura fumiferana</name>
    <name type="common">Spruce budworm moth</name>
    <name type="synonym">Archips fumiferana</name>
    <dbReference type="NCBI Taxonomy" id="7141"/>
    <lineage>
        <taxon>Eukaryota</taxon>
        <taxon>Metazoa</taxon>
        <taxon>Ecdysozoa</taxon>
        <taxon>Arthropoda</taxon>
        <taxon>Hexapoda</taxon>
        <taxon>Insecta</taxon>
        <taxon>Pterygota</taxon>
        <taxon>Neoptera</taxon>
        <taxon>Endopterygota</taxon>
        <taxon>Lepidoptera</taxon>
        <taxon>Glossata</taxon>
        <taxon>Ditrysia</taxon>
        <taxon>Tortricoidea</taxon>
        <taxon>Tortricidae</taxon>
        <taxon>Tortricinae</taxon>
        <taxon>Choristoneura</taxon>
    </lineage>
</organism>
<evidence type="ECO:0000313" key="2">
    <source>
        <dbReference type="Proteomes" id="UP001064048"/>
    </source>
</evidence>
<accession>A0ACC0JGM8</accession>
<protein>
    <submittedName>
        <fullName evidence="1">Uncharacterized protein</fullName>
    </submittedName>
</protein>
<proteinExistence type="predicted"/>
<reference evidence="1 2" key="1">
    <citation type="journal article" date="2022" name="Genome Biol. Evol.">
        <title>The Spruce Budworm Genome: Reconstructing the Evolutionary History of Antifreeze Proteins.</title>
        <authorList>
            <person name="Beliveau C."/>
            <person name="Gagne P."/>
            <person name="Picq S."/>
            <person name="Vernygora O."/>
            <person name="Keeling C.I."/>
            <person name="Pinkney K."/>
            <person name="Doucet D."/>
            <person name="Wen F."/>
            <person name="Johnston J.S."/>
            <person name="Maaroufi H."/>
            <person name="Boyle B."/>
            <person name="Laroche J."/>
            <person name="Dewar K."/>
            <person name="Juretic N."/>
            <person name="Blackburn G."/>
            <person name="Nisole A."/>
            <person name="Brunet B."/>
            <person name="Brandao M."/>
            <person name="Lumley L."/>
            <person name="Duan J."/>
            <person name="Quan G."/>
            <person name="Lucarotti C.J."/>
            <person name="Roe A.D."/>
            <person name="Sperling F.A.H."/>
            <person name="Levesque R.C."/>
            <person name="Cusson M."/>
        </authorList>
    </citation>
    <scope>NUCLEOTIDE SEQUENCE [LARGE SCALE GENOMIC DNA]</scope>
    <source>
        <strain evidence="1">Glfc:IPQL:Cfum</strain>
    </source>
</reference>
<gene>
    <name evidence="1" type="ORF">MSG28_014276</name>
</gene>